<comment type="caution">
    <text evidence="1">The sequence shown here is derived from an EMBL/GenBank/DDBJ whole genome shotgun (WGS) entry which is preliminary data.</text>
</comment>
<dbReference type="OMA" id="AWLLNDC"/>
<reference evidence="1" key="1">
    <citation type="journal article" date="2020" name="bioRxiv">
        <title>A rank-normalized archaeal taxonomy based on genome phylogeny resolves widespread incomplete and uneven classifications.</title>
        <authorList>
            <person name="Rinke C."/>
            <person name="Chuvochina M."/>
            <person name="Mussig A.J."/>
            <person name="Chaumeil P.-A."/>
            <person name="Waite D.W."/>
            <person name="Whitman W.B."/>
            <person name="Parks D.H."/>
            <person name="Hugenholtz P."/>
        </authorList>
    </citation>
    <scope>NUCLEOTIDE SEQUENCE</scope>
    <source>
        <strain evidence="1">UBA8839</strain>
    </source>
</reference>
<protein>
    <submittedName>
        <fullName evidence="1">Uncharacterized protein</fullName>
    </submittedName>
</protein>
<sequence length="173" mass="19424">MSAQDVVVGLIAEALVDFVKRVCECEKLREAHARDLKLAEVADEITRAVAEGREGEYGPVVVKVQRKFLGRREVKAYLYGNEVDVNTLLAELSKARSRAAWLLNDCSENALIETLYKYEDRYLIEVVQRNFDKFKVMCAGKAPEIEFGEAPAHIIEGVVRGIKNYLSAYGSSH</sequence>
<accession>A0A832SQV6</accession>
<dbReference type="RefSeq" id="WP_011009185.1">
    <property type="nucleotide sequence ID" value="NZ_DAIOPL010000014.1"/>
</dbReference>
<name>A0A832SQV6_9CREN</name>
<dbReference type="AlphaFoldDB" id="A0A832SQV6"/>
<proteinExistence type="predicted"/>
<dbReference type="Proteomes" id="UP000651120">
    <property type="component" value="Unassembled WGS sequence"/>
</dbReference>
<dbReference type="EMBL" id="DUJP01000008">
    <property type="protein sequence ID" value="HII46236.1"/>
    <property type="molecule type" value="Genomic_DNA"/>
</dbReference>
<organism evidence="1 2">
    <name type="scientific">Pyrobaculum aerophilum</name>
    <dbReference type="NCBI Taxonomy" id="13773"/>
    <lineage>
        <taxon>Archaea</taxon>
        <taxon>Thermoproteota</taxon>
        <taxon>Thermoprotei</taxon>
        <taxon>Thermoproteales</taxon>
        <taxon>Thermoproteaceae</taxon>
        <taxon>Pyrobaculum</taxon>
    </lineage>
</organism>
<evidence type="ECO:0000313" key="1">
    <source>
        <dbReference type="EMBL" id="HII46236.1"/>
    </source>
</evidence>
<dbReference type="GeneID" id="1463896"/>
<gene>
    <name evidence="1" type="ORF">HA333_01850</name>
</gene>
<evidence type="ECO:0000313" key="2">
    <source>
        <dbReference type="Proteomes" id="UP000651120"/>
    </source>
</evidence>